<dbReference type="EMBL" id="JPOS01000033">
    <property type="protein sequence ID" value="KGE87711.1"/>
    <property type="molecule type" value="Genomic_DNA"/>
</dbReference>
<evidence type="ECO:0000256" key="6">
    <source>
        <dbReference type="ARBA" id="ARBA00022723"/>
    </source>
</evidence>
<comment type="subunit">
    <text evidence="4">Homodimer.</text>
</comment>
<proteinExistence type="inferred from homology"/>
<evidence type="ECO:0000256" key="9">
    <source>
        <dbReference type="ARBA" id="ARBA00023004"/>
    </source>
</evidence>
<evidence type="ECO:0000256" key="10">
    <source>
        <dbReference type="ARBA" id="ARBA00033171"/>
    </source>
</evidence>
<comment type="caution">
    <text evidence="13">The sequence shown here is derived from an EMBL/GenBank/DDBJ whole genome shotgun (WGS) entry which is preliminary data.</text>
</comment>
<evidence type="ECO:0000313" key="13">
    <source>
        <dbReference type="EMBL" id="KGE87711.1"/>
    </source>
</evidence>
<keyword evidence="9" id="KW-0408">Iron</keyword>
<dbReference type="GO" id="GO:0016740">
    <property type="term" value="F:transferase activity"/>
    <property type="evidence" value="ECO:0007669"/>
    <property type="project" value="UniProtKB-KW"/>
</dbReference>
<dbReference type="InterPro" id="IPR027939">
    <property type="entry name" value="NMT1/THI5"/>
</dbReference>
<evidence type="ECO:0000256" key="8">
    <source>
        <dbReference type="ARBA" id="ARBA00022977"/>
    </source>
</evidence>
<keyword evidence="5" id="KW-0808">Transferase</keyword>
<feature type="domain" description="SsuA/THI5-like" evidence="12">
    <location>
        <begin position="10"/>
        <end position="228"/>
    </location>
</feature>
<keyword evidence="6" id="KW-0479">Metal-binding</keyword>
<sequence length="304" mass="33581">MSIALDWTPNTNHTGFFVAQELGYYENAGLQVQIIDPSADQYATTPTKKLELGQVDFAIAPTESAISLNTKSRKAEAKAVAAILQEDASAIAVLASSDINRPAALDGRSYASYGARYEDKIVQQMVRNDGGRGEIYLSYPDKLGIWNTLLENKADATWIFQNWEGVEAETQGIELRCFELGNYGIPYGYSPVLLALADQIESRREAYQAFLQATKAGYLHALENPESAARMLGAFVTAHDRERIDLVKAQKRTNPYYGTAQTWGQMDAARVSRFVTWLKANNIESTLEAIEQIFTNELLSGSGT</sequence>
<evidence type="ECO:0000256" key="3">
    <source>
        <dbReference type="ARBA" id="ARBA00009406"/>
    </source>
</evidence>
<evidence type="ECO:0000256" key="11">
    <source>
        <dbReference type="ARBA" id="ARBA00048179"/>
    </source>
</evidence>
<dbReference type="InterPro" id="IPR015168">
    <property type="entry name" value="SsuA/THI5"/>
</dbReference>
<evidence type="ECO:0000256" key="7">
    <source>
        <dbReference type="ARBA" id="ARBA00022898"/>
    </source>
</evidence>
<name>A0A098S6I5_9BACT</name>
<reference evidence="13 14" key="1">
    <citation type="journal article" date="2014" name="Int. J. Syst. Evol. Microbiol.">
        <title>Phaeodactylibacter xiamenensis gen. nov., sp. nov., a member of the family Saprospiraceae isolated from the marine alga Phaeodactylum tricornutum.</title>
        <authorList>
            <person name="Chen Z.Jr."/>
            <person name="Lei X."/>
            <person name="Lai Q."/>
            <person name="Li Y."/>
            <person name="Zhang B."/>
            <person name="Zhang J."/>
            <person name="Zhang H."/>
            <person name="Yang L."/>
            <person name="Zheng W."/>
            <person name="Tian Y."/>
            <person name="Yu Z."/>
            <person name="Xu H.Jr."/>
            <person name="Zheng T."/>
        </authorList>
    </citation>
    <scope>NUCLEOTIDE SEQUENCE [LARGE SCALE GENOMIC DNA]</scope>
    <source>
        <strain evidence="13 14">KD52</strain>
    </source>
</reference>
<dbReference type="GO" id="GO:0009228">
    <property type="term" value="P:thiamine biosynthetic process"/>
    <property type="evidence" value="ECO:0007669"/>
    <property type="project" value="UniProtKB-KW"/>
</dbReference>
<evidence type="ECO:0000256" key="2">
    <source>
        <dbReference type="ARBA" id="ARBA00004948"/>
    </source>
</evidence>
<dbReference type="AlphaFoldDB" id="A0A098S6I5"/>
<evidence type="ECO:0000259" key="12">
    <source>
        <dbReference type="Pfam" id="PF09084"/>
    </source>
</evidence>
<evidence type="ECO:0000256" key="5">
    <source>
        <dbReference type="ARBA" id="ARBA00022679"/>
    </source>
</evidence>
<dbReference type="OrthoDB" id="9815602at2"/>
<comment type="pathway">
    <text evidence="2">Cofactor biosynthesis; thiamine diphosphate biosynthesis.</text>
</comment>
<evidence type="ECO:0000313" key="14">
    <source>
        <dbReference type="Proteomes" id="UP000029736"/>
    </source>
</evidence>
<dbReference type="GO" id="GO:0046872">
    <property type="term" value="F:metal ion binding"/>
    <property type="evidence" value="ECO:0007669"/>
    <property type="project" value="UniProtKB-KW"/>
</dbReference>
<dbReference type="Gene3D" id="3.40.190.10">
    <property type="entry name" value="Periplasmic binding protein-like II"/>
    <property type="match status" value="2"/>
</dbReference>
<organism evidence="13 14">
    <name type="scientific">Phaeodactylibacter xiamenensis</name>
    <dbReference type="NCBI Taxonomy" id="1524460"/>
    <lineage>
        <taxon>Bacteria</taxon>
        <taxon>Pseudomonadati</taxon>
        <taxon>Bacteroidota</taxon>
        <taxon>Saprospiria</taxon>
        <taxon>Saprospirales</taxon>
        <taxon>Haliscomenobacteraceae</taxon>
        <taxon>Phaeodactylibacter</taxon>
    </lineage>
</organism>
<comment type="similarity">
    <text evidence="3">Belongs to the NMT1/THI5 family.</text>
</comment>
<dbReference type="PANTHER" id="PTHR31528:SF1">
    <property type="entry name" value="4-AMINO-5-HYDROXYMETHYL-2-METHYLPYRIMIDINE PHOSPHATE SYNTHASE THI11-RELATED"/>
    <property type="match status" value="1"/>
</dbReference>
<dbReference type="Pfam" id="PF09084">
    <property type="entry name" value="NMT1"/>
    <property type="match status" value="1"/>
</dbReference>
<keyword evidence="14" id="KW-1185">Reference proteome</keyword>
<protein>
    <recommendedName>
        <fullName evidence="10">Thiamine pyrimidine synthase</fullName>
    </recommendedName>
</protein>
<keyword evidence="8" id="KW-0784">Thiamine biosynthesis</keyword>
<dbReference type="SUPFAM" id="SSF53850">
    <property type="entry name" value="Periplasmic binding protein-like II"/>
    <property type="match status" value="1"/>
</dbReference>
<keyword evidence="7" id="KW-0663">Pyridoxal phosphate</keyword>
<comment type="catalytic activity">
    <reaction evidence="11">
        <text>N(6)-(pyridoxal phosphate)-L-lysyl-[4-amino-5-hydroxymethyl-2-methylpyrimidine phosphate synthase] + L-histidyl-[4-amino-5-hydroxymethyl-2-methylpyrimidine phosphate synthase] + 2 Fe(3+) + 4 H2O = L-lysyl-[4-amino-5-hydroxymethyl-2-methylpyrimidine phosphate synthase] + (2S)-2-amino-5-hydroxy-4-oxopentanoyl-[4-amino-5-hydroxymethyl-2-methylpyrimidine phosphate synthase] + 4-amino-2-methyl-5-(phosphooxymethyl)pyrimidine + 3-oxopropanoate + 2 Fe(2+) + 2 H(+)</text>
        <dbReference type="Rhea" id="RHEA:65756"/>
        <dbReference type="Rhea" id="RHEA-COMP:16892"/>
        <dbReference type="Rhea" id="RHEA-COMP:16893"/>
        <dbReference type="Rhea" id="RHEA-COMP:16894"/>
        <dbReference type="Rhea" id="RHEA-COMP:16895"/>
        <dbReference type="ChEBI" id="CHEBI:15377"/>
        <dbReference type="ChEBI" id="CHEBI:15378"/>
        <dbReference type="ChEBI" id="CHEBI:29033"/>
        <dbReference type="ChEBI" id="CHEBI:29034"/>
        <dbReference type="ChEBI" id="CHEBI:29969"/>
        <dbReference type="ChEBI" id="CHEBI:29979"/>
        <dbReference type="ChEBI" id="CHEBI:33190"/>
        <dbReference type="ChEBI" id="CHEBI:58354"/>
        <dbReference type="ChEBI" id="CHEBI:143915"/>
        <dbReference type="ChEBI" id="CHEBI:157692"/>
    </reaction>
    <physiologicalReaction direction="left-to-right" evidence="11">
        <dbReference type="Rhea" id="RHEA:65757"/>
    </physiologicalReaction>
</comment>
<accession>A0A098S6I5</accession>
<gene>
    <name evidence="13" type="ORF">IX84_13090</name>
</gene>
<evidence type="ECO:0000256" key="4">
    <source>
        <dbReference type="ARBA" id="ARBA00011738"/>
    </source>
</evidence>
<dbReference type="PANTHER" id="PTHR31528">
    <property type="entry name" value="4-AMINO-5-HYDROXYMETHYL-2-METHYLPYRIMIDINE PHOSPHATE SYNTHASE THI11-RELATED"/>
    <property type="match status" value="1"/>
</dbReference>
<evidence type="ECO:0000256" key="1">
    <source>
        <dbReference type="ARBA" id="ARBA00003469"/>
    </source>
</evidence>
<dbReference type="STRING" id="1524460.IX84_13090"/>
<dbReference type="Proteomes" id="UP000029736">
    <property type="component" value="Unassembled WGS sequence"/>
</dbReference>
<comment type="function">
    <text evidence="1">Responsible for the formation of the pyrimidine heterocycle in the thiamine biosynthesis pathway. Catalyzes the formation of hydroxymethylpyrimidine phosphate (HMP-P) from histidine and pyridoxal phosphate (PLP). The protein uses PLP and the active site histidine to form HMP-P, generating an inactive enzyme. The enzyme can only undergo a single turnover, which suggests it is a suicide enzyme.</text>
</comment>
<dbReference type="RefSeq" id="WP_044220991.1">
    <property type="nucleotide sequence ID" value="NZ_JBKAGJ010000023.1"/>
</dbReference>